<dbReference type="SMR" id="B4MK08"/>
<dbReference type="InterPro" id="IPR002401">
    <property type="entry name" value="Cyt_P450_E_grp-I"/>
</dbReference>
<dbReference type="SUPFAM" id="SSF48264">
    <property type="entry name" value="Cytochrome P450"/>
    <property type="match status" value="1"/>
</dbReference>
<dbReference type="InParanoid" id="B4MK08"/>
<accession>B4MK08</accession>
<keyword evidence="7 10" id="KW-0408">Iron</keyword>
<evidence type="ECO:0000256" key="3">
    <source>
        <dbReference type="ARBA" id="ARBA00010617"/>
    </source>
</evidence>
<dbReference type="FunCoup" id="B4MK08">
    <property type="interactions" value="17"/>
</dbReference>
<dbReference type="InterPro" id="IPR050479">
    <property type="entry name" value="CYP11_CYP27_families"/>
</dbReference>
<evidence type="ECO:0000256" key="7">
    <source>
        <dbReference type="ARBA" id="ARBA00023004"/>
    </source>
</evidence>
<evidence type="ECO:0000256" key="4">
    <source>
        <dbReference type="ARBA" id="ARBA00022617"/>
    </source>
</evidence>
<dbReference type="GO" id="GO:0016705">
    <property type="term" value="F:oxidoreductase activity, acting on paired donors, with incorporation or reduction of molecular oxygen"/>
    <property type="evidence" value="ECO:0007669"/>
    <property type="project" value="InterPro"/>
</dbReference>
<dbReference type="GO" id="GO:0016020">
    <property type="term" value="C:membrane"/>
    <property type="evidence" value="ECO:0007669"/>
    <property type="project" value="UniProtKB-SubCell"/>
</dbReference>
<organism evidence="12 13">
    <name type="scientific">Drosophila willistoni</name>
    <name type="common">Fruit fly</name>
    <dbReference type="NCBI Taxonomy" id="7260"/>
    <lineage>
        <taxon>Eukaryota</taxon>
        <taxon>Metazoa</taxon>
        <taxon>Ecdysozoa</taxon>
        <taxon>Arthropoda</taxon>
        <taxon>Hexapoda</taxon>
        <taxon>Insecta</taxon>
        <taxon>Pterygota</taxon>
        <taxon>Neoptera</taxon>
        <taxon>Endopterygota</taxon>
        <taxon>Diptera</taxon>
        <taxon>Brachycera</taxon>
        <taxon>Muscomorpha</taxon>
        <taxon>Ephydroidea</taxon>
        <taxon>Drosophilidae</taxon>
        <taxon>Drosophila</taxon>
        <taxon>Sophophora</taxon>
    </lineage>
</organism>
<dbReference type="Gene3D" id="1.10.630.10">
    <property type="entry name" value="Cytochrome P450"/>
    <property type="match status" value="1"/>
</dbReference>
<protein>
    <recommendedName>
        <fullName evidence="14">Cytochrome P450 12b2, mitochondrial</fullName>
    </recommendedName>
</protein>
<dbReference type="EMBL" id="CH963846">
    <property type="protein sequence ID" value="EDW72447.2"/>
    <property type="molecule type" value="Genomic_DNA"/>
</dbReference>
<evidence type="ECO:0000256" key="8">
    <source>
        <dbReference type="ARBA" id="ARBA00023033"/>
    </source>
</evidence>
<evidence type="ECO:0000256" key="6">
    <source>
        <dbReference type="ARBA" id="ARBA00023002"/>
    </source>
</evidence>
<gene>
    <name evidence="12" type="primary">Dwil\GK20922</name>
    <name evidence="12" type="ORF">Dwil_GK20922</name>
</gene>
<dbReference type="STRING" id="7260.B4MK08"/>
<proteinExistence type="inferred from homology"/>
<keyword evidence="8 11" id="KW-0503">Monooxygenase</keyword>
<dbReference type="KEGG" id="dwi:6638344"/>
<dbReference type="PRINTS" id="PR00463">
    <property type="entry name" value="EP450I"/>
</dbReference>
<dbReference type="HOGENOM" id="CLU_001570_28_0_1"/>
<dbReference type="FunFam" id="1.10.630.10:FF:000006">
    <property type="entry name" value="Cytochrome P450 302a1, mitochondrial"/>
    <property type="match status" value="1"/>
</dbReference>
<dbReference type="PANTHER" id="PTHR24279:SF120">
    <property type="entry name" value="CYTOCHROME P450"/>
    <property type="match status" value="1"/>
</dbReference>
<keyword evidence="9" id="KW-0472">Membrane</keyword>
<dbReference type="GO" id="GO:0020037">
    <property type="term" value="F:heme binding"/>
    <property type="evidence" value="ECO:0007669"/>
    <property type="project" value="InterPro"/>
</dbReference>
<dbReference type="eggNOG" id="KOG0159">
    <property type="taxonomic scope" value="Eukaryota"/>
</dbReference>
<evidence type="ECO:0000313" key="12">
    <source>
        <dbReference type="EMBL" id="EDW72447.2"/>
    </source>
</evidence>
<evidence type="ECO:0000256" key="5">
    <source>
        <dbReference type="ARBA" id="ARBA00022723"/>
    </source>
</evidence>
<comment type="cofactor">
    <cofactor evidence="1 10">
        <name>heme</name>
        <dbReference type="ChEBI" id="CHEBI:30413"/>
    </cofactor>
</comment>
<evidence type="ECO:0000256" key="1">
    <source>
        <dbReference type="ARBA" id="ARBA00001971"/>
    </source>
</evidence>
<evidence type="ECO:0000256" key="10">
    <source>
        <dbReference type="PIRSR" id="PIRSR602401-1"/>
    </source>
</evidence>
<evidence type="ECO:0000256" key="11">
    <source>
        <dbReference type="RuleBase" id="RU000461"/>
    </source>
</evidence>
<dbReference type="AlphaFoldDB" id="B4MK08"/>
<dbReference type="GO" id="GO:0004497">
    <property type="term" value="F:monooxygenase activity"/>
    <property type="evidence" value="ECO:0007669"/>
    <property type="project" value="UniProtKB-KW"/>
</dbReference>
<dbReference type="InterPro" id="IPR017972">
    <property type="entry name" value="Cyt_P450_CS"/>
</dbReference>
<feature type="binding site" description="axial binding residue" evidence="10">
    <location>
        <position position="490"/>
    </location>
    <ligand>
        <name>heme</name>
        <dbReference type="ChEBI" id="CHEBI:30413"/>
    </ligand>
    <ligandPart>
        <name>Fe</name>
        <dbReference type="ChEBI" id="CHEBI:18248"/>
    </ligandPart>
</feature>
<evidence type="ECO:0000256" key="2">
    <source>
        <dbReference type="ARBA" id="ARBA00004370"/>
    </source>
</evidence>
<dbReference type="GO" id="GO:0005506">
    <property type="term" value="F:iron ion binding"/>
    <property type="evidence" value="ECO:0007669"/>
    <property type="project" value="InterPro"/>
</dbReference>
<dbReference type="Proteomes" id="UP000007798">
    <property type="component" value="Unassembled WGS sequence"/>
</dbReference>
<dbReference type="InterPro" id="IPR001128">
    <property type="entry name" value="Cyt_P450"/>
</dbReference>
<sequence length="546" mass="62909">MWNNGKQLFAYNRHGYQLFQGTGTVKERKLSINTVLGQQDHSALIDKTPPRNDAKWQEAKPYNEMPGPSNWRLLSFFLPGGELHNTNLIQMNRRLRELYGDIYRFPGMMGKADVVFTYNPEDFEVTYRNEGIWPIRIGLESFSYYRKVQRPDIFNGIGGLVSEQGKDWADIRNKVNPVLMKVQNVRQNLAQLDLIAKEFIDKLETLRHPKTHTLQAEFHDQLKMWAFESISFVALNTRMGLLSDQPDPNAARLAKHMTEFFNYSFKYDVQPSIWPYYKTPGFKRFLKTYDNITEITTNYIEAAIQRFDATGNGKNKCVLEQLLGLNKQVAMVMVMDMLMAGLDTTSSAFITILYHLSRNPLKQELLQEELQRILPHPNDPLTEENTKNMPYLRACIKEGLRITSITPGNFRITTKDLILSGYRVPRGTGVLMGVLELSNSDEYFPHSAVFLPERWLKAAPPDQPDVQACPEARSRNPFIYLPFGFGPRTCIGKRIAELEIETLLIRLLRCYKVSWLAEEPLQYESTIILAPCGDIRFKFEPIATTL</sequence>
<comment type="subcellular location">
    <subcellularLocation>
        <location evidence="2">Membrane</location>
    </subcellularLocation>
</comment>
<keyword evidence="4 10" id="KW-0349">Heme</keyword>
<evidence type="ECO:0000313" key="13">
    <source>
        <dbReference type="Proteomes" id="UP000007798"/>
    </source>
</evidence>
<dbReference type="PANTHER" id="PTHR24279">
    <property type="entry name" value="CYTOCHROME P450"/>
    <property type="match status" value="1"/>
</dbReference>
<name>B4MK08_DROWI</name>
<dbReference type="PRINTS" id="PR00385">
    <property type="entry name" value="P450"/>
</dbReference>
<reference evidence="12 13" key="1">
    <citation type="journal article" date="2007" name="Nature">
        <title>Evolution of genes and genomes on the Drosophila phylogeny.</title>
        <authorList>
            <consortium name="Drosophila 12 Genomes Consortium"/>
            <person name="Clark A.G."/>
            <person name="Eisen M.B."/>
            <person name="Smith D.R."/>
            <person name="Bergman C.M."/>
            <person name="Oliver B."/>
            <person name="Markow T.A."/>
            <person name="Kaufman T.C."/>
            <person name="Kellis M."/>
            <person name="Gelbart W."/>
            <person name="Iyer V.N."/>
            <person name="Pollard D.A."/>
            <person name="Sackton T.B."/>
            <person name="Larracuente A.M."/>
            <person name="Singh N.D."/>
            <person name="Abad J.P."/>
            <person name="Abt D.N."/>
            <person name="Adryan B."/>
            <person name="Aguade M."/>
            <person name="Akashi H."/>
            <person name="Anderson W.W."/>
            <person name="Aquadro C.F."/>
            <person name="Ardell D.H."/>
            <person name="Arguello R."/>
            <person name="Artieri C.G."/>
            <person name="Barbash D.A."/>
            <person name="Barker D."/>
            <person name="Barsanti P."/>
            <person name="Batterham P."/>
            <person name="Batzoglou S."/>
            <person name="Begun D."/>
            <person name="Bhutkar A."/>
            <person name="Blanco E."/>
            <person name="Bosak S.A."/>
            <person name="Bradley R.K."/>
            <person name="Brand A.D."/>
            <person name="Brent M.R."/>
            <person name="Brooks A.N."/>
            <person name="Brown R.H."/>
            <person name="Butlin R.K."/>
            <person name="Caggese C."/>
            <person name="Calvi B.R."/>
            <person name="Bernardo de Carvalho A."/>
            <person name="Caspi A."/>
            <person name="Castrezana S."/>
            <person name="Celniker S.E."/>
            <person name="Chang J.L."/>
            <person name="Chapple C."/>
            <person name="Chatterji S."/>
            <person name="Chinwalla A."/>
            <person name="Civetta A."/>
            <person name="Clifton S.W."/>
            <person name="Comeron J.M."/>
            <person name="Costello J.C."/>
            <person name="Coyne J.A."/>
            <person name="Daub J."/>
            <person name="David R.G."/>
            <person name="Delcher A.L."/>
            <person name="Delehaunty K."/>
            <person name="Do C.B."/>
            <person name="Ebling H."/>
            <person name="Edwards K."/>
            <person name="Eickbush T."/>
            <person name="Evans J.D."/>
            <person name="Filipski A."/>
            <person name="Findeiss S."/>
            <person name="Freyhult E."/>
            <person name="Fulton L."/>
            <person name="Fulton R."/>
            <person name="Garcia A.C."/>
            <person name="Gardiner A."/>
            <person name="Garfield D.A."/>
            <person name="Garvin B.E."/>
            <person name="Gibson G."/>
            <person name="Gilbert D."/>
            <person name="Gnerre S."/>
            <person name="Godfrey J."/>
            <person name="Good R."/>
            <person name="Gotea V."/>
            <person name="Gravely B."/>
            <person name="Greenberg A.J."/>
            <person name="Griffiths-Jones S."/>
            <person name="Gross S."/>
            <person name="Guigo R."/>
            <person name="Gustafson E.A."/>
            <person name="Haerty W."/>
            <person name="Hahn M.W."/>
            <person name="Halligan D.L."/>
            <person name="Halpern A.L."/>
            <person name="Halter G.M."/>
            <person name="Han M.V."/>
            <person name="Heger A."/>
            <person name="Hillier L."/>
            <person name="Hinrichs A.S."/>
            <person name="Holmes I."/>
            <person name="Hoskins R.A."/>
            <person name="Hubisz M.J."/>
            <person name="Hultmark D."/>
            <person name="Huntley M.A."/>
            <person name="Jaffe D.B."/>
            <person name="Jagadeeshan S."/>
            <person name="Jeck W.R."/>
            <person name="Johnson J."/>
            <person name="Jones C.D."/>
            <person name="Jordan W.C."/>
            <person name="Karpen G.H."/>
            <person name="Kataoka E."/>
            <person name="Keightley P.D."/>
            <person name="Kheradpour P."/>
            <person name="Kirkness E.F."/>
            <person name="Koerich L.B."/>
            <person name="Kristiansen K."/>
            <person name="Kudrna D."/>
            <person name="Kulathinal R.J."/>
            <person name="Kumar S."/>
            <person name="Kwok R."/>
            <person name="Lander E."/>
            <person name="Langley C.H."/>
            <person name="Lapoint R."/>
            <person name="Lazzaro B.P."/>
            <person name="Lee S.J."/>
            <person name="Levesque L."/>
            <person name="Li R."/>
            <person name="Lin C.F."/>
            <person name="Lin M.F."/>
            <person name="Lindblad-Toh K."/>
            <person name="Llopart A."/>
            <person name="Long M."/>
            <person name="Low L."/>
            <person name="Lozovsky E."/>
            <person name="Lu J."/>
            <person name="Luo M."/>
            <person name="Machado C.A."/>
            <person name="Makalowski W."/>
            <person name="Marzo M."/>
            <person name="Matsuda M."/>
            <person name="Matzkin L."/>
            <person name="McAllister B."/>
            <person name="McBride C.S."/>
            <person name="McKernan B."/>
            <person name="McKernan K."/>
            <person name="Mendez-Lago M."/>
            <person name="Minx P."/>
            <person name="Mollenhauer M.U."/>
            <person name="Montooth K."/>
            <person name="Mount S.M."/>
            <person name="Mu X."/>
            <person name="Myers E."/>
            <person name="Negre B."/>
            <person name="Newfeld S."/>
            <person name="Nielsen R."/>
            <person name="Noor M.A."/>
            <person name="O'Grady P."/>
            <person name="Pachter L."/>
            <person name="Papaceit M."/>
            <person name="Parisi M.J."/>
            <person name="Parisi M."/>
            <person name="Parts L."/>
            <person name="Pedersen J.S."/>
            <person name="Pesole G."/>
            <person name="Phillippy A.M."/>
            <person name="Ponting C.P."/>
            <person name="Pop M."/>
            <person name="Porcelli D."/>
            <person name="Powell J.R."/>
            <person name="Prohaska S."/>
            <person name="Pruitt K."/>
            <person name="Puig M."/>
            <person name="Quesneville H."/>
            <person name="Ram K.R."/>
            <person name="Rand D."/>
            <person name="Rasmussen M.D."/>
            <person name="Reed L.K."/>
            <person name="Reenan R."/>
            <person name="Reily A."/>
            <person name="Remington K.A."/>
            <person name="Rieger T.T."/>
            <person name="Ritchie M.G."/>
            <person name="Robin C."/>
            <person name="Rogers Y.H."/>
            <person name="Rohde C."/>
            <person name="Rozas J."/>
            <person name="Rubenfield M.J."/>
            <person name="Ruiz A."/>
            <person name="Russo S."/>
            <person name="Salzberg S.L."/>
            <person name="Sanchez-Gracia A."/>
            <person name="Saranga D.J."/>
            <person name="Sato H."/>
            <person name="Schaeffer S.W."/>
            <person name="Schatz M.C."/>
            <person name="Schlenke T."/>
            <person name="Schwartz R."/>
            <person name="Segarra C."/>
            <person name="Singh R.S."/>
            <person name="Sirot L."/>
            <person name="Sirota M."/>
            <person name="Sisneros N.B."/>
            <person name="Smith C.D."/>
            <person name="Smith T.F."/>
            <person name="Spieth J."/>
            <person name="Stage D.E."/>
            <person name="Stark A."/>
            <person name="Stephan W."/>
            <person name="Strausberg R.L."/>
            <person name="Strempel S."/>
            <person name="Sturgill D."/>
            <person name="Sutton G."/>
            <person name="Sutton G.G."/>
            <person name="Tao W."/>
            <person name="Teichmann S."/>
            <person name="Tobari Y.N."/>
            <person name="Tomimura Y."/>
            <person name="Tsolas J.M."/>
            <person name="Valente V.L."/>
            <person name="Venter E."/>
            <person name="Venter J.C."/>
            <person name="Vicario S."/>
            <person name="Vieira F.G."/>
            <person name="Vilella A.J."/>
            <person name="Villasante A."/>
            <person name="Walenz B."/>
            <person name="Wang J."/>
            <person name="Wasserman M."/>
            <person name="Watts T."/>
            <person name="Wilson D."/>
            <person name="Wilson R.K."/>
            <person name="Wing R.A."/>
            <person name="Wolfner M.F."/>
            <person name="Wong A."/>
            <person name="Wong G.K."/>
            <person name="Wu C.I."/>
            <person name="Wu G."/>
            <person name="Yamamoto D."/>
            <person name="Yang H.P."/>
            <person name="Yang S.P."/>
            <person name="Yorke J.A."/>
            <person name="Yoshida K."/>
            <person name="Zdobnov E."/>
            <person name="Zhang P."/>
            <person name="Zhang Y."/>
            <person name="Zimin A.V."/>
            <person name="Baldwin J."/>
            <person name="Abdouelleil A."/>
            <person name="Abdulkadir J."/>
            <person name="Abebe A."/>
            <person name="Abera B."/>
            <person name="Abreu J."/>
            <person name="Acer S.C."/>
            <person name="Aftuck L."/>
            <person name="Alexander A."/>
            <person name="An P."/>
            <person name="Anderson E."/>
            <person name="Anderson S."/>
            <person name="Arachi H."/>
            <person name="Azer M."/>
            <person name="Bachantsang P."/>
            <person name="Barry A."/>
            <person name="Bayul T."/>
            <person name="Berlin A."/>
            <person name="Bessette D."/>
            <person name="Bloom T."/>
            <person name="Blye J."/>
            <person name="Boguslavskiy L."/>
            <person name="Bonnet C."/>
            <person name="Boukhgalter B."/>
            <person name="Bourzgui I."/>
            <person name="Brown A."/>
            <person name="Cahill P."/>
            <person name="Channer S."/>
            <person name="Cheshatsang Y."/>
            <person name="Chuda L."/>
            <person name="Citroen M."/>
            <person name="Collymore A."/>
            <person name="Cooke P."/>
            <person name="Costello M."/>
            <person name="D'Aco K."/>
            <person name="Daza R."/>
            <person name="De Haan G."/>
            <person name="DeGray S."/>
            <person name="DeMaso C."/>
            <person name="Dhargay N."/>
            <person name="Dooley K."/>
            <person name="Dooley E."/>
            <person name="Doricent M."/>
            <person name="Dorje P."/>
            <person name="Dorjee K."/>
            <person name="Dupes A."/>
            <person name="Elong R."/>
            <person name="Falk J."/>
            <person name="Farina A."/>
            <person name="Faro S."/>
            <person name="Ferguson D."/>
            <person name="Fisher S."/>
            <person name="Foley C.D."/>
            <person name="Franke A."/>
            <person name="Friedrich D."/>
            <person name="Gadbois L."/>
            <person name="Gearin G."/>
            <person name="Gearin C.R."/>
            <person name="Giannoukos G."/>
            <person name="Goode T."/>
            <person name="Graham J."/>
            <person name="Grandbois E."/>
            <person name="Grewal S."/>
            <person name="Gyaltsen K."/>
            <person name="Hafez N."/>
            <person name="Hagos B."/>
            <person name="Hall J."/>
            <person name="Henson C."/>
            <person name="Hollinger A."/>
            <person name="Honan T."/>
            <person name="Huard M.D."/>
            <person name="Hughes L."/>
            <person name="Hurhula B."/>
            <person name="Husby M.E."/>
            <person name="Kamat A."/>
            <person name="Kanga B."/>
            <person name="Kashin S."/>
            <person name="Khazanovich D."/>
            <person name="Kisner P."/>
            <person name="Lance K."/>
            <person name="Lara M."/>
            <person name="Lee W."/>
            <person name="Lennon N."/>
            <person name="Letendre F."/>
            <person name="LeVine R."/>
            <person name="Lipovsky A."/>
            <person name="Liu X."/>
            <person name="Liu J."/>
            <person name="Liu S."/>
            <person name="Lokyitsang T."/>
            <person name="Lokyitsang Y."/>
            <person name="Lubonja R."/>
            <person name="Lui A."/>
            <person name="MacDonald P."/>
            <person name="Magnisalis V."/>
            <person name="Maru K."/>
            <person name="Matthews C."/>
            <person name="McCusker W."/>
            <person name="McDonough S."/>
            <person name="Mehta T."/>
            <person name="Meldrim J."/>
            <person name="Meneus L."/>
            <person name="Mihai O."/>
            <person name="Mihalev A."/>
            <person name="Mihova T."/>
            <person name="Mittelman R."/>
            <person name="Mlenga V."/>
            <person name="Montmayeur A."/>
            <person name="Mulrain L."/>
            <person name="Navidi A."/>
            <person name="Naylor J."/>
            <person name="Negash T."/>
            <person name="Nguyen T."/>
            <person name="Nguyen N."/>
            <person name="Nicol R."/>
            <person name="Norbu C."/>
            <person name="Norbu N."/>
            <person name="Novod N."/>
            <person name="O'Neill B."/>
            <person name="Osman S."/>
            <person name="Markiewicz E."/>
            <person name="Oyono O.L."/>
            <person name="Patti C."/>
            <person name="Phunkhang P."/>
            <person name="Pierre F."/>
            <person name="Priest M."/>
            <person name="Raghuraman S."/>
            <person name="Rege F."/>
            <person name="Reyes R."/>
            <person name="Rise C."/>
            <person name="Rogov P."/>
            <person name="Ross K."/>
            <person name="Ryan E."/>
            <person name="Settipalli S."/>
            <person name="Shea T."/>
            <person name="Sherpa N."/>
            <person name="Shi L."/>
            <person name="Shih D."/>
            <person name="Sparrow T."/>
            <person name="Spaulding J."/>
            <person name="Stalker J."/>
            <person name="Stange-Thomann N."/>
            <person name="Stavropoulos S."/>
            <person name="Stone C."/>
            <person name="Strader C."/>
            <person name="Tesfaye S."/>
            <person name="Thomson T."/>
            <person name="Thoulutsang Y."/>
            <person name="Thoulutsang D."/>
            <person name="Topham K."/>
            <person name="Topping I."/>
            <person name="Tsamla T."/>
            <person name="Vassiliev H."/>
            <person name="Vo A."/>
            <person name="Wangchuk T."/>
            <person name="Wangdi T."/>
            <person name="Weiand M."/>
            <person name="Wilkinson J."/>
            <person name="Wilson A."/>
            <person name="Yadav S."/>
            <person name="Young G."/>
            <person name="Yu Q."/>
            <person name="Zembek L."/>
            <person name="Zhong D."/>
            <person name="Zimmer A."/>
            <person name="Zwirko Z."/>
            <person name="Jaffe D.B."/>
            <person name="Alvarez P."/>
            <person name="Brockman W."/>
            <person name="Butler J."/>
            <person name="Chin C."/>
            <person name="Gnerre S."/>
            <person name="Grabherr M."/>
            <person name="Kleber M."/>
            <person name="Mauceli E."/>
            <person name="MacCallum I."/>
        </authorList>
    </citation>
    <scope>NUCLEOTIDE SEQUENCE [LARGE SCALE GENOMIC DNA]</scope>
    <source>
        <strain evidence="13">Tucson 14030-0811.24</strain>
    </source>
</reference>
<dbReference type="Pfam" id="PF00067">
    <property type="entry name" value="p450"/>
    <property type="match status" value="1"/>
</dbReference>
<dbReference type="CDD" id="cd11054">
    <property type="entry name" value="CYP24A1-like"/>
    <property type="match status" value="1"/>
</dbReference>
<comment type="similarity">
    <text evidence="3 11">Belongs to the cytochrome P450 family.</text>
</comment>
<keyword evidence="5 10" id="KW-0479">Metal-binding</keyword>
<dbReference type="PROSITE" id="PS00086">
    <property type="entry name" value="CYTOCHROME_P450"/>
    <property type="match status" value="1"/>
</dbReference>
<keyword evidence="13" id="KW-1185">Reference proteome</keyword>
<keyword evidence="6 11" id="KW-0560">Oxidoreductase</keyword>
<dbReference type="InterPro" id="IPR036396">
    <property type="entry name" value="Cyt_P450_sf"/>
</dbReference>
<evidence type="ECO:0008006" key="14">
    <source>
        <dbReference type="Google" id="ProtNLM"/>
    </source>
</evidence>
<evidence type="ECO:0000256" key="9">
    <source>
        <dbReference type="ARBA" id="ARBA00023136"/>
    </source>
</evidence>
<dbReference type="OrthoDB" id="3945418at2759"/>